<evidence type="ECO:0000313" key="13">
    <source>
        <dbReference type="Proteomes" id="UP000429607"/>
    </source>
</evidence>
<feature type="domain" description="Retroviral polymerase SH3-like" evidence="10">
    <location>
        <begin position="66"/>
        <end position="118"/>
    </location>
</feature>
<dbReference type="AlphaFoldDB" id="A0A6A3IQ59"/>
<keyword evidence="5" id="KW-0460">Magnesium</keyword>
<dbReference type="GO" id="GO:0003964">
    <property type="term" value="F:RNA-directed DNA polymerase activity"/>
    <property type="evidence" value="ECO:0007669"/>
    <property type="project" value="UniProtKB-KW"/>
</dbReference>
<dbReference type="EMBL" id="QXFV01002880">
    <property type="protein sequence ID" value="KAE8982274.1"/>
    <property type="molecule type" value="Genomic_DNA"/>
</dbReference>
<keyword evidence="3" id="KW-0255">Endonuclease</keyword>
<dbReference type="PANTHER" id="PTHR42648">
    <property type="entry name" value="TRANSPOSASE, PUTATIVE-RELATED"/>
    <property type="match status" value="1"/>
</dbReference>
<evidence type="ECO:0000256" key="4">
    <source>
        <dbReference type="ARBA" id="ARBA00022801"/>
    </source>
</evidence>
<evidence type="ECO:0000313" key="14">
    <source>
        <dbReference type="Proteomes" id="UP000434957"/>
    </source>
</evidence>
<keyword evidence="8" id="KW-0548">Nucleotidyltransferase</keyword>
<keyword evidence="1" id="KW-0540">Nuclease</keyword>
<keyword evidence="14" id="KW-1185">Reference proteome</keyword>
<keyword evidence="2" id="KW-0479">Metal-binding</keyword>
<evidence type="ECO:0000256" key="1">
    <source>
        <dbReference type="ARBA" id="ARBA00022722"/>
    </source>
</evidence>
<dbReference type="GO" id="GO:0003887">
    <property type="term" value="F:DNA-directed DNA polymerase activity"/>
    <property type="evidence" value="ECO:0007669"/>
    <property type="project" value="UniProtKB-KW"/>
</dbReference>
<evidence type="ECO:0000256" key="2">
    <source>
        <dbReference type="ARBA" id="ARBA00022723"/>
    </source>
</evidence>
<evidence type="ECO:0000256" key="9">
    <source>
        <dbReference type="ARBA" id="ARBA00023172"/>
    </source>
</evidence>
<dbReference type="Pfam" id="PF25597">
    <property type="entry name" value="SH3_retrovirus"/>
    <property type="match status" value="1"/>
</dbReference>
<dbReference type="Proteomes" id="UP000429607">
    <property type="component" value="Unassembled WGS sequence"/>
</dbReference>
<dbReference type="GO" id="GO:0046872">
    <property type="term" value="F:metal ion binding"/>
    <property type="evidence" value="ECO:0007669"/>
    <property type="project" value="UniProtKB-KW"/>
</dbReference>
<evidence type="ECO:0000256" key="5">
    <source>
        <dbReference type="ARBA" id="ARBA00022842"/>
    </source>
</evidence>
<evidence type="ECO:0000256" key="7">
    <source>
        <dbReference type="ARBA" id="ARBA00022918"/>
    </source>
</evidence>
<reference evidence="11 13" key="1">
    <citation type="submission" date="2018-09" db="EMBL/GenBank/DDBJ databases">
        <title>Genomic investigation of the strawberry pathogen Phytophthora fragariae indicates pathogenicity is determined by transcriptional variation in three key races.</title>
        <authorList>
            <person name="Adams T.M."/>
            <person name="Armitage A.D."/>
            <person name="Sobczyk M.K."/>
            <person name="Bates H.J."/>
            <person name="Dunwell J.M."/>
            <person name="Nellist C.F."/>
            <person name="Harrison R.J."/>
        </authorList>
    </citation>
    <scope>NUCLEOTIDE SEQUENCE [LARGE SCALE GENOMIC DNA]</scope>
    <source>
        <strain evidence="11 13">SCRP249</strain>
        <strain evidence="12 14">SCRP333</strain>
    </source>
</reference>
<sequence>MDRKIVEMARSMMHYMALELEGWGEAVNAVNTINRVPNTARPHPFEVFFGKRPDLSHLQGFSSREFVHVMKSKRSKWDPKAHRSIFLGYSNTSKAYRVWDLETERVLTSRNVLLDEIPPASYSKAASTCRQHASSRAVDRF</sequence>
<dbReference type="GO" id="GO:0006310">
    <property type="term" value="P:DNA recombination"/>
    <property type="evidence" value="ECO:0007669"/>
    <property type="project" value="UniProtKB-KW"/>
</dbReference>
<keyword evidence="8" id="KW-0808">Transferase</keyword>
<dbReference type="InterPro" id="IPR057670">
    <property type="entry name" value="SH3_retrovirus"/>
</dbReference>
<comment type="caution">
    <text evidence="11">The sequence shown here is derived from an EMBL/GenBank/DDBJ whole genome shotgun (WGS) entry which is preliminary data.</text>
</comment>
<dbReference type="EMBL" id="QXFT01002837">
    <property type="protein sequence ID" value="KAE9292495.1"/>
    <property type="molecule type" value="Genomic_DNA"/>
</dbReference>
<keyword evidence="7" id="KW-0695">RNA-directed DNA polymerase</keyword>
<dbReference type="Proteomes" id="UP000434957">
    <property type="component" value="Unassembled WGS sequence"/>
</dbReference>
<proteinExistence type="predicted"/>
<protein>
    <recommendedName>
        <fullName evidence="10">Retroviral polymerase SH3-like domain-containing protein</fullName>
    </recommendedName>
</protein>
<keyword evidence="8" id="KW-0239">DNA-directed DNA polymerase</keyword>
<organism evidence="11 13">
    <name type="scientific">Phytophthora rubi</name>
    <dbReference type="NCBI Taxonomy" id="129364"/>
    <lineage>
        <taxon>Eukaryota</taxon>
        <taxon>Sar</taxon>
        <taxon>Stramenopiles</taxon>
        <taxon>Oomycota</taxon>
        <taxon>Peronosporomycetes</taxon>
        <taxon>Peronosporales</taxon>
        <taxon>Peronosporaceae</taxon>
        <taxon>Phytophthora</taxon>
    </lineage>
</organism>
<gene>
    <name evidence="11" type="ORF">PR001_g23782</name>
    <name evidence="12" type="ORF">PR003_g24742</name>
</gene>
<dbReference type="GO" id="GO:0004519">
    <property type="term" value="F:endonuclease activity"/>
    <property type="evidence" value="ECO:0007669"/>
    <property type="project" value="UniProtKB-KW"/>
</dbReference>
<evidence type="ECO:0000256" key="6">
    <source>
        <dbReference type="ARBA" id="ARBA00022908"/>
    </source>
</evidence>
<evidence type="ECO:0000256" key="3">
    <source>
        <dbReference type="ARBA" id="ARBA00022759"/>
    </source>
</evidence>
<keyword evidence="9" id="KW-0233">DNA recombination</keyword>
<accession>A0A6A3IQ59</accession>
<dbReference type="GO" id="GO:0016787">
    <property type="term" value="F:hydrolase activity"/>
    <property type="evidence" value="ECO:0007669"/>
    <property type="project" value="UniProtKB-KW"/>
</dbReference>
<evidence type="ECO:0000259" key="10">
    <source>
        <dbReference type="Pfam" id="PF25597"/>
    </source>
</evidence>
<evidence type="ECO:0000313" key="12">
    <source>
        <dbReference type="EMBL" id="KAE9292495.1"/>
    </source>
</evidence>
<keyword evidence="4" id="KW-0378">Hydrolase</keyword>
<dbReference type="PANTHER" id="PTHR42648:SF11">
    <property type="entry name" value="TRANSPOSON TY4-P GAG-POL POLYPROTEIN"/>
    <property type="match status" value="1"/>
</dbReference>
<evidence type="ECO:0000256" key="8">
    <source>
        <dbReference type="ARBA" id="ARBA00022932"/>
    </source>
</evidence>
<keyword evidence="6" id="KW-0229">DNA integration</keyword>
<dbReference type="GO" id="GO:0015074">
    <property type="term" value="P:DNA integration"/>
    <property type="evidence" value="ECO:0007669"/>
    <property type="project" value="UniProtKB-KW"/>
</dbReference>
<dbReference type="InterPro" id="IPR039537">
    <property type="entry name" value="Retrotran_Ty1/copia-like"/>
</dbReference>
<name>A0A6A3IQ59_9STRA</name>
<evidence type="ECO:0000313" key="11">
    <source>
        <dbReference type="EMBL" id="KAE8982274.1"/>
    </source>
</evidence>